<reference evidence="2 3" key="2">
    <citation type="journal article" date="2013" name="Environ. Sci. Technol.">
        <title>The 4-tert-butylphenol-utilizing bacterium Sphingobium fuliginis OMI can degrade bisphenols via phenolic ring hydroxylation and meta-cleavage pathway.</title>
        <authorList>
            <person name="Ogata Y."/>
            <person name="Goda S."/>
            <person name="Toyama T."/>
            <person name="Sei K."/>
            <person name="Ike M."/>
        </authorList>
    </citation>
    <scope>NUCLEOTIDE SEQUENCE [LARGE SCALE GENOMIC DNA]</scope>
    <source>
        <strain evidence="2 3">OMI</strain>
    </source>
</reference>
<feature type="transmembrane region" description="Helical" evidence="1">
    <location>
        <begin position="12"/>
        <end position="30"/>
    </location>
</feature>
<evidence type="ECO:0000313" key="2">
    <source>
        <dbReference type="EMBL" id="GAY24217.1"/>
    </source>
</evidence>
<proteinExistence type="predicted"/>
<gene>
    <name evidence="2" type="ORF">SFOMI_4797</name>
</gene>
<protein>
    <submittedName>
        <fullName evidence="2">Uncharacterized protein</fullName>
    </submittedName>
</protein>
<comment type="caution">
    <text evidence="2">The sequence shown here is derived from an EMBL/GenBank/DDBJ whole genome shotgun (WGS) entry which is preliminary data.</text>
</comment>
<keyword evidence="1" id="KW-1133">Transmembrane helix</keyword>
<dbReference type="AlphaFoldDB" id="A0A292ZLB5"/>
<sequence length="42" mass="4516">MESFARATGQTFVLAAFFFACAASIIWLASRPTRAVDPDAAH</sequence>
<keyword evidence="1" id="KW-0472">Membrane</keyword>
<accession>A0A292ZLB5</accession>
<keyword evidence="1" id="KW-0812">Transmembrane</keyword>
<evidence type="ECO:0000313" key="3">
    <source>
        <dbReference type="Proteomes" id="UP000221538"/>
    </source>
</evidence>
<dbReference type="PROSITE" id="PS51257">
    <property type="entry name" value="PROKAR_LIPOPROTEIN"/>
    <property type="match status" value="1"/>
</dbReference>
<dbReference type="Proteomes" id="UP000221538">
    <property type="component" value="Unassembled WGS sequence"/>
</dbReference>
<organism evidence="2 3">
    <name type="scientific">Sphingobium fuliginis (strain ATCC 27551)</name>
    <dbReference type="NCBI Taxonomy" id="336203"/>
    <lineage>
        <taxon>Bacteria</taxon>
        <taxon>Pseudomonadati</taxon>
        <taxon>Pseudomonadota</taxon>
        <taxon>Alphaproteobacteria</taxon>
        <taxon>Sphingomonadales</taxon>
        <taxon>Sphingomonadaceae</taxon>
        <taxon>Sphingobium</taxon>
    </lineage>
</organism>
<dbReference type="EMBL" id="BEWI01000032">
    <property type="protein sequence ID" value="GAY24217.1"/>
    <property type="molecule type" value="Genomic_DNA"/>
</dbReference>
<evidence type="ECO:0000256" key="1">
    <source>
        <dbReference type="SAM" id="Phobius"/>
    </source>
</evidence>
<name>A0A292ZLB5_SPHSA</name>
<reference evidence="2 3" key="1">
    <citation type="journal article" date="2013" name="Biodegradation">
        <title>Occurrence of 4-tert-butylphenol (4-t-BP) biodegradation in an aquatic sample caused by the presence of Spirodela polyrrhiza and isolation of a 4-t-BP-utilizing bacterium.</title>
        <authorList>
            <person name="Ogata Y."/>
            <person name="Toyama T."/>
            <person name="Yu N."/>
            <person name="Wang X."/>
            <person name="Sei K."/>
            <person name="Ike M."/>
        </authorList>
    </citation>
    <scope>NUCLEOTIDE SEQUENCE [LARGE SCALE GENOMIC DNA]</scope>
    <source>
        <strain evidence="2 3">OMI</strain>
    </source>
</reference>